<protein>
    <submittedName>
        <fullName evidence="1">Uncharacterized protein</fullName>
    </submittedName>
</protein>
<sequence>MAQKWPEKTLARLKHYGVYQVKKNPTPRWALTTPKHQIACVVLRHIPDSIQISVEALAHLTPSQRELVPDLDPKIALRGFFYRSEFQNSWDLLPKMRPYVLYINEDNSPHFGDPSARDRKVKITGVGVGGNGGTKLRAVQQVIIKGAGHTMPFDNNVE</sequence>
<reference evidence="1" key="2">
    <citation type="journal article" date="2023" name="IMA Fungus">
        <title>Comparative genomic study of the Penicillium genus elucidates a diverse pangenome and 15 lateral gene transfer events.</title>
        <authorList>
            <person name="Petersen C."/>
            <person name="Sorensen T."/>
            <person name="Nielsen M.R."/>
            <person name="Sondergaard T.E."/>
            <person name="Sorensen J.L."/>
            <person name="Fitzpatrick D.A."/>
            <person name="Frisvad J.C."/>
            <person name="Nielsen K.L."/>
        </authorList>
    </citation>
    <scope>NUCLEOTIDE SEQUENCE</scope>
    <source>
        <strain evidence="1">IBT 30069</strain>
    </source>
</reference>
<gene>
    <name evidence="1" type="ORF">N7456_006166</name>
</gene>
<proteinExistence type="predicted"/>
<name>A0A9W9FZW5_9EURO</name>
<reference evidence="1" key="1">
    <citation type="submission" date="2022-11" db="EMBL/GenBank/DDBJ databases">
        <authorList>
            <person name="Petersen C."/>
        </authorList>
    </citation>
    <scope>NUCLEOTIDE SEQUENCE</scope>
    <source>
        <strain evidence="1">IBT 30069</strain>
    </source>
</reference>
<dbReference type="Proteomes" id="UP001149165">
    <property type="component" value="Unassembled WGS sequence"/>
</dbReference>
<accession>A0A9W9FZW5</accession>
<evidence type="ECO:0000313" key="1">
    <source>
        <dbReference type="EMBL" id="KAJ5109491.1"/>
    </source>
</evidence>
<organism evidence="1 2">
    <name type="scientific">Penicillium angulare</name>
    <dbReference type="NCBI Taxonomy" id="116970"/>
    <lineage>
        <taxon>Eukaryota</taxon>
        <taxon>Fungi</taxon>
        <taxon>Dikarya</taxon>
        <taxon>Ascomycota</taxon>
        <taxon>Pezizomycotina</taxon>
        <taxon>Eurotiomycetes</taxon>
        <taxon>Eurotiomycetidae</taxon>
        <taxon>Eurotiales</taxon>
        <taxon>Aspergillaceae</taxon>
        <taxon>Penicillium</taxon>
    </lineage>
</organism>
<dbReference type="EMBL" id="JAPQKH010000003">
    <property type="protein sequence ID" value="KAJ5109491.1"/>
    <property type="molecule type" value="Genomic_DNA"/>
</dbReference>
<dbReference type="AlphaFoldDB" id="A0A9W9FZW5"/>
<evidence type="ECO:0000313" key="2">
    <source>
        <dbReference type="Proteomes" id="UP001149165"/>
    </source>
</evidence>
<comment type="caution">
    <text evidence="1">The sequence shown here is derived from an EMBL/GenBank/DDBJ whole genome shotgun (WGS) entry which is preliminary data.</text>
</comment>
<keyword evidence="2" id="KW-1185">Reference proteome</keyword>
<dbReference type="OrthoDB" id="94039at2759"/>